<evidence type="ECO:0000313" key="3">
    <source>
        <dbReference type="Proteomes" id="UP000693981"/>
    </source>
</evidence>
<comment type="caution">
    <text evidence="2">The sequence shown here is derived from an EMBL/GenBank/DDBJ whole genome shotgun (WGS) entry which is preliminary data.</text>
</comment>
<evidence type="ECO:0000313" key="2">
    <source>
        <dbReference type="EMBL" id="KAG7394651.1"/>
    </source>
</evidence>
<sequence length="121" mass="13845">MGYEFVNFKAVIVACGIGHNFIRDFNANDLGEDLDDEEAGESDEYPSVSSDDGPIAFDFSSGTSWRDWVTTEMWREYEEYRHNNMDSNSTSEVSSIDEEVDDEMDTASSVVSDCDWDIFFW</sequence>
<dbReference type="Proteomes" id="UP000693981">
    <property type="component" value="Unassembled WGS sequence"/>
</dbReference>
<feature type="compositionally biased region" description="Acidic residues" evidence="1">
    <location>
        <begin position="95"/>
        <end position="105"/>
    </location>
</feature>
<feature type="region of interest" description="Disordered" evidence="1">
    <location>
        <begin position="32"/>
        <end position="54"/>
    </location>
</feature>
<protein>
    <submittedName>
        <fullName evidence="2">Uncharacterized protein</fullName>
    </submittedName>
</protein>
<evidence type="ECO:0000256" key="1">
    <source>
        <dbReference type="SAM" id="MobiDB-lite"/>
    </source>
</evidence>
<dbReference type="AlphaFoldDB" id="A0A8T1WN64"/>
<dbReference type="EMBL" id="JAGDFL010000258">
    <property type="protein sequence ID" value="KAG7394651.1"/>
    <property type="molecule type" value="Genomic_DNA"/>
</dbReference>
<organism evidence="2 3">
    <name type="scientific">Phytophthora boehmeriae</name>
    <dbReference type="NCBI Taxonomy" id="109152"/>
    <lineage>
        <taxon>Eukaryota</taxon>
        <taxon>Sar</taxon>
        <taxon>Stramenopiles</taxon>
        <taxon>Oomycota</taxon>
        <taxon>Peronosporomycetes</taxon>
        <taxon>Peronosporales</taxon>
        <taxon>Peronosporaceae</taxon>
        <taxon>Phytophthora</taxon>
    </lineage>
</organism>
<proteinExistence type="predicted"/>
<reference evidence="2" key="1">
    <citation type="submission" date="2021-02" db="EMBL/GenBank/DDBJ databases">
        <authorList>
            <person name="Palmer J.M."/>
        </authorList>
    </citation>
    <scope>NUCLEOTIDE SEQUENCE</scope>
    <source>
        <strain evidence="2">SCRP23</strain>
    </source>
</reference>
<gene>
    <name evidence="2" type="ORF">PHYBOEH_004863</name>
</gene>
<keyword evidence="3" id="KW-1185">Reference proteome</keyword>
<accession>A0A8T1WN64</accession>
<feature type="region of interest" description="Disordered" evidence="1">
    <location>
        <begin position="85"/>
        <end position="108"/>
    </location>
</feature>
<dbReference type="OrthoDB" id="124782at2759"/>
<feature type="compositionally biased region" description="Acidic residues" evidence="1">
    <location>
        <begin position="32"/>
        <end position="44"/>
    </location>
</feature>
<name>A0A8T1WN64_9STRA</name>